<protein>
    <submittedName>
        <fullName evidence="2">Uncharacterized protein</fullName>
    </submittedName>
</protein>
<dbReference type="AlphaFoldDB" id="A0A498ISN7"/>
<proteinExistence type="predicted"/>
<reference evidence="2 3" key="1">
    <citation type="submission" date="2018-10" db="EMBL/GenBank/DDBJ databases">
        <title>A high-quality apple genome assembly.</title>
        <authorList>
            <person name="Hu J."/>
        </authorList>
    </citation>
    <scope>NUCLEOTIDE SEQUENCE [LARGE SCALE GENOMIC DNA]</scope>
    <source>
        <strain evidence="3">cv. HFTH1</strain>
        <tissue evidence="2">Young leaf</tissue>
    </source>
</reference>
<comment type="caution">
    <text evidence="2">The sequence shown here is derived from an EMBL/GenBank/DDBJ whole genome shotgun (WGS) entry which is preliminary data.</text>
</comment>
<name>A0A498ISN7_MALDO</name>
<accession>A0A498ISN7</accession>
<feature type="compositionally biased region" description="Basic and acidic residues" evidence="1">
    <location>
        <begin position="60"/>
        <end position="72"/>
    </location>
</feature>
<dbReference type="Proteomes" id="UP000290289">
    <property type="component" value="Chromosome 11"/>
</dbReference>
<evidence type="ECO:0000313" key="2">
    <source>
        <dbReference type="EMBL" id="RXH85165.1"/>
    </source>
</evidence>
<organism evidence="2 3">
    <name type="scientific">Malus domestica</name>
    <name type="common">Apple</name>
    <name type="synonym">Pyrus malus</name>
    <dbReference type="NCBI Taxonomy" id="3750"/>
    <lineage>
        <taxon>Eukaryota</taxon>
        <taxon>Viridiplantae</taxon>
        <taxon>Streptophyta</taxon>
        <taxon>Embryophyta</taxon>
        <taxon>Tracheophyta</taxon>
        <taxon>Spermatophyta</taxon>
        <taxon>Magnoliopsida</taxon>
        <taxon>eudicotyledons</taxon>
        <taxon>Gunneridae</taxon>
        <taxon>Pentapetalae</taxon>
        <taxon>rosids</taxon>
        <taxon>fabids</taxon>
        <taxon>Rosales</taxon>
        <taxon>Rosaceae</taxon>
        <taxon>Amygdaloideae</taxon>
        <taxon>Maleae</taxon>
        <taxon>Malus</taxon>
    </lineage>
</organism>
<gene>
    <name evidence="2" type="ORF">DVH24_041933</name>
</gene>
<dbReference type="EMBL" id="RDQH01000337">
    <property type="protein sequence ID" value="RXH85165.1"/>
    <property type="molecule type" value="Genomic_DNA"/>
</dbReference>
<feature type="region of interest" description="Disordered" evidence="1">
    <location>
        <begin position="50"/>
        <end position="72"/>
    </location>
</feature>
<evidence type="ECO:0000256" key="1">
    <source>
        <dbReference type="SAM" id="MobiDB-lite"/>
    </source>
</evidence>
<keyword evidence="3" id="KW-1185">Reference proteome</keyword>
<sequence length="95" mass="10557">METLFPTSLTNLSIDGFPNLKNLSSKGFNPHLPSISGTLELSKASIHSRGGSASFTRATSHRDVSSAKREMPTRKRTLLAQNIPHPLHRDRYKMI</sequence>
<evidence type="ECO:0000313" key="3">
    <source>
        <dbReference type="Proteomes" id="UP000290289"/>
    </source>
</evidence>